<comment type="similarity">
    <text evidence="1">Belongs to the glycosyl hydrolase 16 family.</text>
</comment>
<dbReference type="SMR" id="A0A918V9G7"/>
<evidence type="ECO:0000313" key="4">
    <source>
        <dbReference type="EMBL" id="GGZ82644.1"/>
    </source>
</evidence>
<dbReference type="PANTHER" id="PTHR10963">
    <property type="entry name" value="GLYCOSYL HYDROLASE-RELATED"/>
    <property type="match status" value="1"/>
</dbReference>
<protein>
    <recommendedName>
        <fullName evidence="3">GH16 domain-containing protein</fullName>
    </recommendedName>
</protein>
<dbReference type="GO" id="GO:0004553">
    <property type="term" value="F:hydrolase activity, hydrolyzing O-glycosyl compounds"/>
    <property type="evidence" value="ECO:0007669"/>
    <property type="project" value="InterPro"/>
</dbReference>
<reference evidence="4" key="1">
    <citation type="journal article" date="2014" name="Int. J. Syst. Evol. Microbiol.">
        <title>Complete genome sequence of Corynebacterium casei LMG S-19264T (=DSM 44701T), isolated from a smear-ripened cheese.</title>
        <authorList>
            <consortium name="US DOE Joint Genome Institute (JGI-PGF)"/>
            <person name="Walter F."/>
            <person name="Albersmeier A."/>
            <person name="Kalinowski J."/>
            <person name="Ruckert C."/>
        </authorList>
    </citation>
    <scope>NUCLEOTIDE SEQUENCE</scope>
    <source>
        <strain evidence="4">KCTC 12710</strain>
    </source>
</reference>
<dbReference type="NCBIfam" id="TIGR04183">
    <property type="entry name" value="Por_Secre_tail"/>
    <property type="match status" value="1"/>
</dbReference>
<evidence type="ECO:0000259" key="3">
    <source>
        <dbReference type="PROSITE" id="PS51762"/>
    </source>
</evidence>
<dbReference type="Pfam" id="PF18962">
    <property type="entry name" value="Por_Secre_tail"/>
    <property type="match status" value="1"/>
</dbReference>
<dbReference type="InterPro" id="IPR000757">
    <property type="entry name" value="Beta-glucanase-like"/>
</dbReference>
<dbReference type="InterPro" id="IPR013320">
    <property type="entry name" value="ConA-like_dom_sf"/>
</dbReference>
<evidence type="ECO:0000256" key="1">
    <source>
        <dbReference type="ARBA" id="ARBA00006865"/>
    </source>
</evidence>
<dbReference type="PANTHER" id="PTHR10963:SF55">
    <property type="entry name" value="GLYCOSIDE HYDROLASE FAMILY 16 PROTEIN"/>
    <property type="match status" value="1"/>
</dbReference>
<gene>
    <name evidence="4" type="ORF">GCM10007028_20600</name>
</gene>
<reference evidence="4" key="2">
    <citation type="submission" date="2020-09" db="EMBL/GenBank/DDBJ databases">
        <authorList>
            <person name="Sun Q."/>
            <person name="Kim S."/>
        </authorList>
    </citation>
    <scope>NUCLEOTIDE SEQUENCE</scope>
    <source>
        <strain evidence="4">KCTC 12710</strain>
    </source>
</reference>
<name>A0A918V9G7_9FLAO</name>
<dbReference type="PROSITE" id="PS51762">
    <property type="entry name" value="GH16_2"/>
    <property type="match status" value="1"/>
</dbReference>
<evidence type="ECO:0000313" key="5">
    <source>
        <dbReference type="Proteomes" id="UP000636004"/>
    </source>
</evidence>
<dbReference type="Gene3D" id="2.60.120.200">
    <property type="match status" value="1"/>
</dbReference>
<dbReference type="InterPro" id="IPR026444">
    <property type="entry name" value="Secre_tail"/>
</dbReference>
<dbReference type="EMBL" id="BMWZ01000004">
    <property type="protein sequence ID" value="GGZ82644.1"/>
    <property type="molecule type" value="Genomic_DNA"/>
</dbReference>
<evidence type="ECO:0000256" key="2">
    <source>
        <dbReference type="ARBA" id="ARBA00022729"/>
    </source>
</evidence>
<keyword evidence="5" id="KW-1185">Reference proteome</keyword>
<proteinExistence type="inferred from homology"/>
<feature type="domain" description="GH16" evidence="3">
    <location>
        <begin position="32"/>
        <end position="327"/>
    </location>
</feature>
<dbReference type="RefSeq" id="WP_189360706.1">
    <property type="nucleotide sequence ID" value="NZ_BMWZ01000004.1"/>
</dbReference>
<accession>A0A918V9G7</accession>
<dbReference type="Proteomes" id="UP000636004">
    <property type="component" value="Unassembled WGS sequence"/>
</dbReference>
<dbReference type="Pfam" id="PF00722">
    <property type="entry name" value="Glyco_hydro_16"/>
    <property type="match status" value="1"/>
</dbReference>
<dbReference type="GO" id="GO:0005975">
    <property type="term" value="P:carbohydrate metabolic process"/>
    <property type="evidence" value="ECO:0007669"/>
    <property type="project" value="InterPro"/>
</dbReference>
<dbReference type="AlphaFoldDB" id="A0A918V9G7"/>
<comment type="caution">
    <text evidence="4">The sequence shown here is derived from an EMBL/GenBank/DDBJ whole genome shotgun (WGS) entry which is preliminary data.</text>
</comment>
<dbReference type="InterPro" id="IPR050546">
    <property type="entry name" value="Glycosyl_Hydrlase_16"/>
</dbReference>
<sequence length="408" mass="46364">MKTTNSFLTICFFSIFIANGFGQVLPLKTSNPDDTWTLQESFSDEFNSSEIDWTKWSKTANLPNVSAWKWNNDTNVTPTMHEGEQAAAITMRHNTDNIPVSGTYFNSGCLQNVSQLPAGFVGYVEARIYGADINSDLASNLDRRRGVCPAFWLYSKFYDSKPIGEPVYTEIDVVELQQFDWDAQLGQDYITDAESNLHLVLKSNSGRQWFRPKQPDARGNQLNKYELPGAFDPTQGWHTYACEITPTQLHFYVDGIKVGRSLNNTYWSENPLQVIVSLGLRVPFVSFSNNRFQPVNPLTNDRANKNLGEIPTSMYLDYIRVWEKDNTLSVKDVQTAFTMYPNPTDGLLYIDTKEEAKVTIYSTNGQQVFTADKYSASQSIDLSHLHAGLYTVQVENNNRILREKLIIK</sequence>
<dbReference type="SUPFAM" id="SSF49899">
    <property type="entry name" value="Concanavalin A-like lectins/glucanases"/>
    <property type="match status" value="1"/>
</dbReference>
<organism evidence="4 5">
    <name type="scientific">Algibacter mikhailovii</name>
    <dbReference type="NCBI Taxonomy" id="425498"/>
    <lineage>
        <taxon>Bacteria</taxon>
        <taxon>Pseudomonadati</taxon>
        <taxon>Bacteroidota</taxon>
        <taxon>Flavobacteriia</taxon>
        <taxon>Flavobacteriales</taxon>
        <taxon>Flavobacteriaceae</taxon>
        <taxon>Algibacter</taxon>
    </lineage>
</organism>
<keyword evidence="2" id="KW-0732">Signal</keyword>